<evidence type="ECO:0000313" key="2">
    <source>
        <dbReference type="Proteomes" id="UP000233256"/>
    </source>
</evidence>
<reference evidence="1 2" key="1">
    <citation type="journal article" date="2017" name="ISME J.">
        <title>Potential for microbial H2 and metal transformations associated with novel bacteria and archaea in deep terrestrial subsurface sediments.</title>
        <authorList>
            <person name="Hernsdorf A.W."/>
            <person name="Amano Y."/>
            <person name="Miyakawa K."/>
            <person name="Ise K."/>
            <person name="Suzuki Y."/>
            <person name="Anantharaman K."/>
            <person name="Probst A."/>
            <person name="Burstein D."/>
            <person name="Thomas B.C."/>
            <person name="Banfield J.F."/>
        </authorList>
    </citation>
    <scope>NUCLEOTIDE SEQUENCE [LARGE SCALE GENOMIC DNA]</scope>
    <source>
        <strain evidence="1">HGW-Wallbacteria-1</strain>
    </source>
</reference>
<accession>A0A2N1PM18</accession>
<organism evidence="1 2">
    <name type="scientific">Candidatus Wallbacteria bacterium HGW-Wallbacteria-1</name>
    <dbReference type="NCBI Taxonomy" id="2013854"/>
    <lineage>
        <taxon>Bacteria</taxon>
        <taxon>Candidatus Walliibacteriota</taxon>
    </lineage>
</organism>
<sequence>MVSGKRIAHFFSKGLSVIFMRSEKMFLVLLMLGFINLFSLCPSIAGETGHYVNGVEGLRAASLPPKGFYYRTYFAHYGADRLMDANGNDLNLDLDLDIWASVHRFIWITDRKFLGGTYGYDIIIPFLDINFNLGKANLHDHQRGIADIIIEPMVLSWHQGNWDFAAAYGYYLSNGKFDLTRPASPGKGFNSHMLTLGATRNFTSGWHASILARYEIHGGKENTDVTPGDEFHFEWGIGKKVNSRWNAGLAGYCQWQVSDDKGSAVTWDPSIHDRVFAMGPEISAFYPDRKMQFDIRHLWEFDARDRPEGQMTSMTLTFIF</sequence>
<gene>
    <name evidence="1" type="ORF">CVV64_14715</name>
</gene>
<comment type="caution">
    <text evidence="1">The sequence shown here is derived from an EMBL/GenBank/DDBJ whole genome shotgun (WGS) entry which is preliminary data.</text>
</comment>
<proteinExistence type="predicted"/>
<evidence type="ECO:0000313" key="1">
    <source>
        <dbReference type="EMBL" id="PKK89388.1"/>
    </source>
</evidence>
<name>A0A2N1PM18_9BACT</name>
<dbReference type="InterPro" id="IPR025737">
    <property type="entry name" value="FApF"/>
</dbReference>
<dbReference type="Pfam" id="PF13557">
    <property type="entry name" value="Phenol_MetA_deg"/>
    <property type="match status" value="1"/>
</dbReference>
<protein>
    <submittedName>
        <fullName evidence="1">Transporter</fullName>
    </submittedName>
</protein>
<dbReference type="AlphaFoldDB" id="A0A2N1PM18"/>
<dbReference type="EMBL" id="PGXC01000019">
    <property type="protein sequence ID" value="PKK89388.1"/>
    <property type="molecule type" value="Genomic_DNA"/>
</dbReference>
<dbReference type="Proteomes" id="UP000233256">
    <property type="component" value="Unassembled WGS sequence"/>
</dbReference>